<evidence type="ECO:0000313" key="2">
    <source>
        <dbReference type="EMBL" id="PIR83027.1"/>
    </source>
</evidence>
<sequence>MDTEQYSDAELRADMAAVMRELPSAAREYIGNEQYSPLIKQLVTKYRLESYQEDLLTVNVLFLLLNIRSVNEVSADLAERAQLDQGTLSALTQDIQTRIFAPFLNQVRAGVEKKETPVQKSAPQRPPERVVPPVQVPTPSYSAPPLQSPRYVRVDEDSVVTKAAPLPPKVAMPARPTKTLAPIAASPIPPHVTQQQSVQALPAHENRATPQKALPPAEEPAMPPPPVRPVPEPVVTPTPSDPTTPPVPARDSVPVTPEPKLRLADPVVQAPPAKTLVTPPVPVRPPNAEDPYREPIEP</sequence>
<gene>
    <name evidence="2" type="ORF">COU19_02585</name>
</gene>
<feature type="compositionally biased region" description="Pro residues" evidence="1">
    <location>
        <begin position="217"/>
        <end position="248"/>
    </location>
</feature>
<dbReference type="Proteomes" id="UP000230179">
    <property type="component" value="Unassembled WGS sequence"/>
</dbReference>
<feature type="region of interest" description="Disordered" evidence="1">
    <location>
        <begin position="181"/>
        <end position="298"/>
    </location>
</feature>
<proteinExistence type="predicted"/>
<evidence type="ECO:0000256" key="1">
    <source>
        <dbReference type="SAM" id="MobiDB-lite"/>
    </source>
</evidence>
<dbReference type="EMBL" id="PFBL01000021">
    <property type="protein sequence ID" value="PIR83027.1"/>
    <property type="molecule type" value="Genomic_DNA"/>
</dbReference>
<dbReference type="AlphaFoldDB" id="A0A2H0U9F5"/>
<comment type="caution">
    <text evidence="2">The sequence shown here is derived from an EMBL/GenBank/DDBJ whole genome shotgun (WGS) entry which is preliminary data.</text>
</comment>
<feature type="region of interest" description="Disordered" evidence="1">
    <location>
        <begin position="112"/>
        <end position="148"/>
    </location>
</feature>
<accession>A0A2H0U9F5</accession>
<organism evidence="2 3">
    <name type="scientific">Candidatus Kaiserbacteria bacterium CG10_big_fil_rev_8_21_14_0_10_56_12</name>
    <dbReference type="NCBI Taxonomy" id="1974611"/>
    <lineage>
        <taxon>Bacteria</taxon>
        <taxon>Candidatus Kaiseribacteriota</taxon>
    </lineage>
</organism>
<protein>
    <submittedName>
        <fullName evidence="2">Uncharacterized protein</fullName>
    </submittedName>
</protein>
<name>A0A2H0U9F5_9BACT</name>
<evidence type="ECO:0000313" key="3">
    <source>
        <dbReference type="Proteomes" id="UP000230179"/>
    </source>
</evidence>
<reference evidence="3" key="1">
    <citation type="submission" date="2017-09" db="EMBL/GenBank/DDBJ databases">
        <title>Depth-based differentiation of microbial function through sediment-hosted aquifers and enrichment of novel symbionts in the deep terrestrial subsurface.</title>
        <authorList>
            <person name="Probst A.J."/>
            <person name="Ladd B."/>
            <person name="Jarett J.K."/>
            <person name="Geller-Mcgrath D.E."/>
            <person name="Sieber C.M.K."/>
            <person name="Emerson J.B."/>
            <person name="Anantharaman K."/>
            <person name="Thomas B.C."/>
            <person name="Malmstrom R."/>
            <person name="Stieglmeier M."/>
            <person name="Klingl A."/>
            <person name="Woyke T."/>
            <person name="Ryan C.M."/>
            <person name="Banfield J.F."/>
        </authorList>
    </citation>
    <scope>NUCLEOTIDE SEQUENCE [LARGE SCALE GENOMIC DNA]</scope>
</reference>